<keyword evidence="6 8" id="KW-0472">Membrane</keyword>
<organism evidence="10 11">
    <name type="scientific">Acidaminococcus fermentans</name>
    <dbReference type="NCBI Taxonomy" id="905"/>
    <lineage>
        <taxon>Bacteria</taxon>
        <taxon>Bacillati</taxon>
        <taxon>Bacillota</taxon>
        <taxon>Negativicutes</taxon>
        <taxon>Acidaminococcales</taxon>
        <taxon>Acidaminococcaceae</taxon>
        <taxon>Acidaminococcus</taxon>
    </lineage>
</organism>
<dbReference type="PANTHER" id="PTHR34390:SF1">
    <property type="entry name" value="SUCCINATE TRANSPORTER SUBUNIT YJJB-RELATED"/>
    <property type="match status" value="1"/>
</dbReference>
<feature type="domain" description="Threonine/Serine exporter ThrE" evidence="9">
    <location>
        <begin position="11"/>
        <end position="137"/>
    </location>
</feature>
<evidence type="ECO:0000256" key="8">
    <source>
        <dbReference type="SAM" id="Phobius"/>
    </source>
</evidence>
<keyword evidence="4 8" id="KW-0812">Transmembrane</keyword>
<evidence type="ECO:0000256" key="1">
    <source>
        <dbReference type="ARBA" id="ARBA00004651"/>
    </source>
</evidence>
<evidence type="ECO:0000313" key="11">
    <source>
        <dbReference type="Proteomes" id="UP000182379"/>
    </source>
</evidence>
<evidence type="ECO:0000256" key="6">
    <source>
        <dbReference type="ARBA" id="ARBA00023136"/>
    </source>
</evidence>
<dbReference type="Proteomes" id="UP000182379">
    <property type="component" value="Unassembled WGS sequence"/>
</dbReference>
<evidence type="ECO:0000256" key="5">
    <source>
        <dbReference type="ARBA" id="ARBA00022989"/>
    </source>
</evidence>
<dbReference type="RefSeq" id="WP_074706988.1">
    <property type="nucleotide sequence ID" value="NZ_FNOP01000012.1"/>
</dbReference>
<evidence type="ECO:0000256" key="3">
    <source>
        <dbReference type="ARBA" id="ARBA00022519"/>
    </source>
</evidence>
<sequence length="158" mass="17121">MPLAATIFIKTVFSFFATVAFGKLFKCPESCLYKAGFVGMVGFGVYIILLSGFGLSSMLSNFAGTVALSICSEIFARWYRQPVPIFSIPGIIPLVPGLPLYRAMNYTMLNAYSLGMHTFVSAALDATAIAMGILLVSGLAKVYKTSKKMVRDKRRSGC</sequence>
<dbReference type="EMBL" id="FNOP01000012">
    <property type="protein sequence ID" value="SDX08618.1"/>
    <property type="molecule type" value="Genomic_DNA"/>
</dbReference>
<proteinExistence type="inferred from homology"/>
<accession>A0A1H2YV50</accession>
<evidence type="ECO:0000313" key="10">
    <source>
        <dbReference type="EMBL" id="SDX08618.1"/>
    </source>
</evidence>
<dbReference type="GO" id="GO:0005886">
    <property type="term" value="C:plasma membrane"/>
    <property type="evidence" value="ECO:0007669"/>
    <property type="project" value="UniProtKB-SubCell"/>
</dbReference>
<dbReference type="Pfam" id="PF12821">
    <property type="entry name" value="ThrE_2"/>
    <property type="match status" value="1"/>
</dbReference>
<comment type="similarity">
    <text evidence="7">Belongs to the ThrE exporter (TC 2.A.79) family.</text>
</comment>
<name>A0A1H2YV50_ACIFE</name>
<protein>
    <submittedName>
        <fullName evidence="10">Uncharacterized membrane protein YjjB, DUF3815 family</fullName>
    </submittedName>
</protein>
<comment type="subcellular location">
    <subcellularLocation>
        <location evidence="1">Cell membrane</location>
        <topology evidence="1">Multi-pass membrane protein</topology>
    </subcellularLocation>
</comment>
<feature type="transmembrane region" description="Helical" evidence="8">
    <location>
        <begin position="32"/>
        <end position="53"/>
    </location>
</feature>
<evidence type="ECO:0000259" key="9">
    <source>
        <dbReference type="Pfam" id="PF12821"/>
    </source>
</evidence>
<keyword evidence="2" id="KW-1003">Cell membrane</keyword>
<evidence type="ECO:0000256" key="4">
    <source>
        <dbReference type="ARBA" id="ARBA00022692"/>
    </source>
</evidence>
<dbReference type="InterPro" id="IPR024528">
    <property type="entry name" value="ThrE_2"/>
</dbReference>
<evidence type="ECO:0000256" key="2">
    <source>
        <dbReference type="ARBA" id="ARBA00022475"/>
    </source>
</evidence>
<comment type="caution">
    <text evidence="10">The sequence shown here is derived from an EMBL/GenBank/DDBJ whole genome shotgun (WGS) entry which is preliminary data.</text>
</comment>
<dbReference type="AlphaFoldDB" id="A0A1H2YV50"/>
<keyword evidence="5 8" id="KW-1133">Transmembrane helix</keyword>
<gene>
    <name evidence="10" type="ORF">SAMN05216495_11263</name>
</gene>
<dbReference type="PANTHER" id="PTHR34390">
    <property type="entry name" value="UPF0442 PROTEIN YJJB-RELATED"/>
    <property type="match status" value="1"/>
</dbReference>
<keyword evidence="3" id="KW-0997">Cell inner membrane</keyword>
<evidence type="ECO:0000256" key="7">
    <source>
        <dbReference type="ARBA" id="ARBA00034125"/>
    </source>
</evidence>
<dbReference type="InterPro" id="IPR050539">
    <property type="entry name" value="ThrE_Dicarb/AminoAcid_Exp"/>
</dbReference>
<dbReference type="GO" id="GO:0015744">
    <property type="term" value="P:succinate transport"/>
    <property type="evidence" value="ECO:0007669"/>
    <property type="project" value="TreeGrafter"/>
</dbReference>
<feature type="transmembrane region" description="Helical" evidence="8">
    <location>
        <begin position="6"/>
        <end position="25"/>
    </location>
</feature>
<reference evidence="10 11" key="1">
    <citation type="submission" date="2016-10" db="EMBL/GenBank/DDBJ databases">
        <authorList>
            <person name="Varghese N."/>
            <person name="Submissions S."/>
        </authorList>
    </citation>
    <scope>NUCLEOTIDE SEQUENCE [LARGE SCALE GENOMIC DNA]</scope>
    <source>
        <strain evidence="10 11">WCC6</strain>
    </source>
</reference>
<feature type="transmembrane region" description="Helical" evidence="8">
    <location>
        <begin position="121"/>
        <end position="143"/>
    </location>
</feature>